<dbReference type="GO" id="GO:0016787">
    <property type="term" value="F:hydrolase activity"/>
    <property type="evidence" value="ECO:0007669"/>
    <property type="project" value="UniProtKB-KW"/>
</dbReference>
<comment type="caution">
    <text evidence="2">The sequence shown here is derived from an EMBL/GenBank/DDBJ whole genome shotgun (WGS) entry which is preliminary data.</text>
</comment>
<dbReference type="Proteomes" id="UP000520767">
    <property type="component" value="Unassembled WGS sequence"/>
</dbReference>
<dbReference type="PANTHER" id="PTHR42951:SF17">
    <property type="entry name" value="METALLO-BETA-LACTAMASE DOMAIN-CONTAINING PROTEIN"/>
    <property type="match status" value="1"/>
</dbReference>
<feature type="domain" description="Metallo-beta-lactamase" evidence="1">
    <location>
        <begin position="17"/>
        <end position="179"/>
    </location>
</feature>
<dbReference type="SMART" id="SM00849">
    <property type="entry name" value="Lactamase_B"/>
    <property type="match status" value="1"/>
</dbReference>
<reference evidence="2 3" key="1">
    <citation type="submission" date="2020-08" db="EMBL/GenBank/DDBJ databases">
        <title>Genomic Encyclopedia of Type Strains, Phase III (KMG-III): the genomes of soil and plant-associated and newly described type strains.</title>
        <authorList>
            <person name="Whitman W."/>
        </authorList>
    </citation>
    <scope>NUCLEOTIDE SEQUENCE [LARGE SCALE GENOMIC DNA]</scope>
    <source>
        <strain evidence="2 3">CECT 8960</strain>
    </source>
</reference>
<dbReference type="EMBL" id="JACHJQ010000008">
    <property type="protein sequence ID" value="MBB4910722.1"/>
    <property type="molecule type" value="Genomic_DNA"/>
</dbReference>
<evidence type="ECO:0000313" key="3">
    <source>
        <dbReference type="Proteomes" id="UP000520767"/>
    </source>
</evidence>
<gene>
    <name evidence="2" type="ORF">FHR82_006981</name>
</gene>
<dbReference type="InterPro" id="IPR001279">
    <property type="entry name" value="Metallo-B-lactamas"/>
</dbReference>
<dbReference type="RefSeq" id="WP_221464653.1">
    <property type="nucleotide sequence ID" value="NZ_JACHJQ010000008.1"/>
</dbReference>
<sequence length="183" mass="19570">MEITQLLPRLYQVDLDFGQAYLWRDGDELTLVDTGIPGSGEMIAAAVGSLGLPRSAVRRIVITHGHEDHAGSAAEIRSWDGAPVHVHSADAPVVRGERPREEPVISDFERPYWERVTALGITAMTIPPSTVDVVLTGGEELPFGDGARVLPIPGHTDGSIAIHLPHHGVLFAGDTVACLPRPA</sequence>
<dbReference type="AlphaFoldDB" id="A0A7W7VHP2"/>
<dbReference type="PANTHER" id="PTHR42951">
    <property type="entry name" value="METALLO-BETA-LACTAMASE DOMAIN-CONTAINING"/>
    <property type="match status" value="1"/>
</dbReference>
<dbReference type="SUPFAM" id="SSF56281">
    <property type="entry name" value="Metallo-hydrolase/oxidoreductase"/>
    <property type="match status" value="1"/>
</dbReference>
<dbReference type="Pfam" id="PF00753">
    <property type="entry name" value="Lactamase_B"/>
    <property type="match status" value="1"/>
</dbReference>
<evidence type="ECO:0000259" key="1">
    <source>
        <dbReference type="SMART" id="SM00849"/>
    </source>
</evidence>
<proteinExistence type="predicted"/>
<dbReference type="CDD" id="cd07721">
    <property type="entry name" value="yflN-like_MBL-fold"/>
    <property type="match status" value="1"/>
</dbReference>
<keyword evidence="3" id="KW-1185">Reference proteome</keyword>
<protein>
    <submittedName>
        <fullName evidence="2">Glyoxylase-like metal-dependent hydrolase (Beta-lactamase superfamily II)</fullName>
    </submittedName>
</protein>
<keyword evidence="2" id="KW-0378">Hydrolase</keyword>
<organism evidence="2 3">
    <name type="scientific">Actinophytocola algeriensis</name>
    <dbReference type="NCBI Taxonomy" id="1768010"/>
    <lineage>
        <taxon>Bacteria</taxon>
        <taxon>Bacillati</taxon>
        <taxon>Actinomycetota</taxon>
        <taxon>Actinomycetes</taxon>
        <taxon>Pseudonocardiales</taxon>
        <taxon>Pseudonocardiaceae</taxon>
    </lineage>
</organism>
<evidence type="ECO:0000313" key="2">
    <source>
        <dbReference type="EMBL" id="MBB4910722.1"/>
    </source>
</evidence>
<dbReference type="InterPro" id="IPR036866">
    <property type="entry name" value="RibonucZ/Hydroxyglut_hydro"/>
</dbReference>
<dbReference type="Gene3D" id="3.60.15.10">
    <property type="entry name" value="Ribonuclease Z/Hydroxyacylglutathione hydrolase-like"/>
    <property type="match status" value="1"/>
</dbReference>
<accession>A0A7W7VHP2</accession>
<name>A0A7W7VHP2_9PSEU</name>
<dbReference type="InterPro" id="IPR050855">
    <property type="entry name" value="NDM-1-like"/>
</dbReference>